<evidence type="ECO:0000313" key="1">
    <source>
        <dbReference type="EMBL" id="MFA0570910.1"/>
    </source>
</evidence>
<proteinExistence type="predicted"/>
<accession>A0ABV4NHG4</accession>
<dbReference type="Proteomes" id="UP001570417">
    <property type="component" value="Unassembled WGS sequence"/>
</dbReference>
<keyword evidence="2" id="KW-1185">Reference proteome</keyword>
<sequence>MFEIPDTDKKIRAKISSYKSAFNRELKEHGLISDGYGKRYLMFPLLLVLNDGKKSQEYINWHDSQFPDDAGEPIQMLCRSLINYRLGSLVQARYELAETMLSNVYLLPWLTGEDIAIYDMWHTSNFAMIEHCEYIPERVIESITGEELGWIGACYNSVQFLKVRTRYIEIFAALNQASDPKERSNLLDESYGLLEGFEKFN</sequence>
<reference evidence="1 2" key="1">
    <citation type="journal article" date="2024" name="ISME J.">
        <title>Tailless and filamentous prophages are predominant in marine Vibrio.</title>
        <authorList>
            <person name="Steensen K."/>
            <person name="Seneca J."/>
            <person name="Bartlau N."/>
            <person name="Yu X.A."/>
            <person name="Hussain F.A."/>
            <person name="Polz M.F."/>
        </authorList>
    </citation>
    <scope>NUCLEOTIDE SEQUENCE [LARGE SCALE GENOMIC DNA]</scope>
    <source>
        <strain evidence="1 2">10N.222.51.A1</strain>
    </source>
</reference>
<organism evidence="1 2">
    <name type="scientific">Vibrio gallaecicus</name>
    <dbReference type="NCBI Taxonomy" id="552386"/>
    <lineage>
        <taxon>Bacteria</taxon>
        <taxon>Pseudomonadati</taxon>
        <taxon>Pseudomonadota</taxon>
        <taxon>Gammaproteobacteria</taxon>
        <taxon>Vibrionales</taxon>
        <taxon>Vibrionaceae</taxon>
        <taxon>Vibrio</taxon>
    </lineage>
</organism>
<dbReference type="RefSeq" id="WP_372268760.1">
    <property type="nucleotide sequence ID" value="NZ_JBFRUW010000200.1"/>
</dbReference>
<evidence type="ECO:0000313" key="2">
    <source>
        <dbReference type="Proteomes" id="UP001570417"/>
    </source>
</evidence>
<name>A0ABV4NHG4_9VIBR</name>
<gene>
    <name evidence="1" type="ORF">AB4566_21915</name>
</gene>
<dbReference type="EMBL" id="JBFRUW010000200">
    <property type="protein sequence ID" value="MFA0570910.1"/>
    <property type="molecule type" value="Genomic_DNA"/>
</dbReference>
<protein>
    <submittedName>
        <fullName evidence="1">Uncharacterized protein</fullName>
    </submittedName>
</protein>
<comment type="caution">
    <text evidence="1">The sequence shown here is derived from an EMBL/GenBank/DDBJ whole genome shotgun (WGS) entry which is preliminary data.</text>
</comment>